<evidence type="ECO:0000256" key="8">
    <source>
        <dbReference type="ARBA" id="ARBA00023136"/>
    </source>
</evidence>
<dbReference type="Pfam" id="PF01545">
    <property type="entry name" value="Cation_efflux"/>
    <property type="match status" value="1"/>
</dbReference>
<dbReference type="SUPFAM" id="SSF160240">
    <property type="entry name" value="Cation efflux protein cytoplasmic domain-like"/>
    <property type="match status" value="1"/>
</dbReference>
<feature type="domain" description="Cation efflux protein cytoplasmic" evidence="12">
    <location>
        <begin position="191"/>
        <end position="262"/>
    </location>
</feature>
<name>A0A834MAC7_RHYFE</name>
<dbReference type="InterPro" id="IPR058533">
    <property type="entry name" value="Cation_efflux_TM"/>
</dbReference>
<evidence type="ECO:0000256" key="1">
    <source>
        <dbReference type="ARBA" id="ARBA00004141"/>
    </source>
</evidence>
<accession>A0A834MAC7</accession>
<dbReference type="Gene3D" id="3.30.70.1350">
    <property type="entry name" value="Cation efflux protein, cytoplasmic domain"/>
    <property type="match status" value="1"/>
</dbReference>
<dbReference type="PANTHER" id="PTHR11562:SF17">
    <property type="entry name" value="RE54080P-RELATED"/>
    <property type="match status" value="1"/>
</dbReference>
<dbReference type="PANTHER" id="PTHR11562">
    <property type="entry name" value="CATION EFFLUX PROTEIN/ ZINC TRANSPORTER"/>
    <property type="match status" value="1"/>
</dbReference>
<dbReference type="InterPro" id="IPR036837">
    <property type="entry name" value="Cation_efflux_CTD_sf"/>
</dbReference>
<keyword evidence="14" id="KW-1185">Reference proteome</keyword>
<dbReference type="Pfam" id="PF01464">
    <property type="entry name" value="SLT"/>
    <property type="match status" value="1"/>
</dbReference>
<sequence length="413" mass="45517">MLVEFIGGYLTNSLALLSDAGHMLSDSVALGIALAAVYIGEKSSNTRKSFGYQRFEILAAAVNGLALIAISLYIFVEAIIRFQHPQAIHVEGMLIVACMGLFINIIVALMMFKGSDTEHDLNMRSAFLHVLSDLLGSVGAIVAALCLWFFDWAWADPLTSILVSILVLRGGIQITLKSSHVLMEGTPDQFSPEQIQQEIQSHTEVLEVHDLHIWSLNSKRYILSCHIVVSDQMQMSEVQDLLHILEHQMQDLGIEHVTIQTETRSSIILVTGCASLGPHGGSVDKRASKLSLGLQQAYAVSENTANRLSPLIIRSADRYEVDPRLISAIIRQESNFNSNARSPTGAVGLGQIIPSYWANICGTDLYNESTNINCTAHILSSYYQQGGSWKKAIAYYNVGPTGYESSFWTRWKV</sequence>
<keyword evidence="5" id="KW-0864">Zinc transport</keyword>
<keyword evidence="4 9" id="KW-0812">Transmembrane</keyword>
<reference evidence="13" key="1">
    <citation type="submission" date="2020-08" db="EMBL/GenBank/DDBJ databases">
        <title>Genome sequencing and assembly of the red palm weevil Rhynchophorus ferrugineus.</title>
        <authorList>
            <person name="Dias G.B."/>
            <person name="Bergman C.M."/>
            <person name="Manee M."/>
        </authorList>
    </citation>
    <scope>NUCLEOTIDE SEQUENCE</scope>
    <source>
        <strain evidence="13">AA-2017</strain>
        <tissue evidence="13">Whole larva</tissue>
    </source>
</reference>
<feature type="domain" description="Cation efflux protein transmembrane" evidence="11">
    <location>
        <begin position="1"/>
        <end position="183"/>
    </location>
</feature>
<dbReference type="Gene3D" id="1.10.530.10">
    <property type="match status" value="1"/>
</dbReference>
<evidence type="ECO:0000256" key="4">
    <source>
        <dbReference type="ARBA" id="ARBA00022692"/>
    </source>
</evidence>
<evidence type="ECO:0000256" key="3">
    <source>
        <dbReference type="ARBA" id="ARBA00022448"/>
    </source>
</evidence>
<evidence type="ECO:0000256" key="2">
    <source>
        <dbReference type="ARBA" id="ARBA00008873"/>
    </source>
</evidence>
<dbReference type="NCBIfam" id="TIGR01297">
    <property type="entry name" value="CDF"/>
    <property type="match status" value="1"/>
</dbReference>
<evidence type="ECO:0000259" key="10">
    <source>
        <dbReference type="Pfam" id="PF01464"/>
    </source>
</evidence>
<keyword evidence="6 9" id="KW-1133">Transmembrane helix</keyword>
<comment type="similarity">
    <text evidence="2">Belongs to the cation diffusion facilitator (CDF) transporter (TC 2.A.4) family. SLC30A subfamily.</text>
</comment>
<evidence type="ECO:0000256" key="5">
    <source>
        <dbReference type="ARBA" id="ARBA00022906"/>
    </source>
</evidence>
<dbReference type="OrthoDB" id="9944568at2759"/>
<dbReference type="Proteomes" id="UP000625711">
    <property type="component" value="Unassembled WGS sequence"/>
</dbReference>
<protein>
    <submittedName>
        <fullName evidence="13">Uncharacterized protein</fullName>
    </submittedName>
</protein>
<dbReference type="InterPro" id="IPR027470">
    <property type="entry name" value="Cation_efflux_CTD"/>
</dbReference>
<feature type="transmembrane region" description="Helical" evidence="9">
    <location>
        <begin position="126"/>
        <end position="150"/>
    </location>
</feature>
<dbReference type="GO" id="GO:0005886">
    <property type="term" value="C:plasma membrane"/>
    <property type="evidence" value="ECO:0007669"/>
    <property type="project" value="TreeGrafter"/>
</dbReference>
<dbReference type="EMBL" id="JAACXV010000525">
    <property type="protein sequence ID" value="KAF7277661.1"/>
    <property type="molecule type" value="Genomic_DNA"/>
</dbReference>
<feature type="transmembrane region" description="Helical" evidence="9">
    <location>
        <begin position="92"/>
        <end position="114"/>
    </location>
</feature>
<dbReference type="InterPro" id="IPR023346">
    <property type="entry name" value="Lysozyme-like_dom_sf"/>
</dbReference>
<feature type="non-terminal residue" evidence="13">
    <location>
        <position position="1"/>
    </location>
</feature>
<keyword evidence="7" id="KW-0406">Ion transport</keyword>
<dbReference type="InterPro" id="IPR002524">
    <property type="entry name" value="Cation_efflux"/>
</dbReference>
<dbReference type="InterPro" id="IPR008258">
    <property type="entry name" value="Transglycosylase_SLT_dom_1"/>
</dbReference>
<feature type="transmembrane region" description="Helical" evidence="9">
    <location>
        <begin position="20"/>
        <end position="39"/>
    </location>
</feature>
<dbReference type="GO" id="GO:0005385">
    <property type="term" value="F:zinc ion transmembrane transporter activity"/>
    <property type="evidence" value="ECO:0007669"/>
    <property type="project" value="TreeGrafter"/>
</dbReference>
<evidence type="ECO:0000256" key="6">
    <source>
        <dbReference type="ARBA" id="ARBA00022989"/>
    </source>
</evidence>
<evidence type="ECO:0000256" key="9">
    <source>
        <dbReference type="SAM" id="Phobius"/>
    </source>
</evidence>
<proteinExistence type="inferred from homology"/>
<keyword evidence="3" id="KW-0813">Transport</keyword>
<dbReference type="SUPFAM" id="SSF53955">
    <property type="entry name" value="Lysozyme-like"/>
    <property type="match status" value="1"/>
</dbReference>
<evidence type="ECO:0000313" key="13">
    <source>
        <dbReference type="EMBL" id="KAF7277661.1"/>
    </source>
</evidence>
<keyword evidence="5" id="KW-0862">Zinc</keyword>
<gene>
    <name evidence="13" type="ORF">GWI33_000984</name>
</gene>
<evidence type="ECO:0000313" key="14">
    <source>
        <dbReference type="Proteomes" id="UP000625711"/>
    </source>
</evidence>
<dbReference type="InterPro" id="IPR050681">
    <property type="entry name" value="CDF/SLC30A"/>
</dbReference>
<dbReference type="Gene3D" id="1.20.1510.10">
    <property type="entry name" value="Cation efflux protein transmembrane domain"/>
    <property type="match status" value="1"/>
</dbReference>
<feature type="domain" description="Transglycosylase SLT" evidence="10">
    <location>
        <begin position="311"/>
        <end position="401"/>
    </location>
</feature>
<dbReference type="InterPro" id="IPR027469">
    <property type="entry name" value="Cation_efflux_TMD_sf"/>
</dbReference>
<evidence type="ECO:0000259" key="12">
    <source>
        <dbReference type="Pfam" id="PF16916"/>
    </source>
</evidence>
<feature type="transmembrane region" description="Helical" evidence="9">
    <location>
        <begin position="60"/>
        <end position="80"/>
    </location>
</feature>
<evidence type="ECO:0000259" key="11">
    <source>
        <dbReference type="Pfam" id="PF01545"/>
    </source>
</evidence>
<keyword evidence="8 9" id="KW-0472">Membrane</keyword>
<evidence type="ECO:0000256" key="7">
    <source>
        <dbReference type="ARBA" id="ARBA00023065"/>
    </source>
</evidence>
<dbReference type="Pfam" id="PF16916">
    <property type="entry name" value="ZT_dimer"/>
    <property type="match status" value="1"/>
</dbReference>
<dbReference type="SUPFAM" id="SSF161111">
    <property type="entry name" value="Cation efflux protein transmembrane domain-like"/>
    <property type="match status" value="1"/>
</dbReference>
<comment type="caution">
    <text evidence="13">The sequence shown here is derived from an EMBL/GenBank/DDBJ whole genome shotgun (WGS) entry which is preliminary data.</text>
</comment>
<organism evidence="13 14">
    <name type="scientific">Rhynchophorus ferrugineus</name>
    <name type="common">Red palm weevil</name>
    <name type="synonym">Curculio ferrugineus</name>
    <dbReference type="NCBI Taxonomy" id="354439"/>
    <lineage>
        <taxon>Eukaryota</taxon>
        <taxon>Metazoa</taxon>
        <taxon>Ecdysozoa</taxon>
        <taxon>Arthropoda</taxon>
        <taxon>Hexapoda</taxon>
        <taxon>Insecta</taxon>
        <taxon>Pterygota</taxon>
        <taxon>Neoptera</taxon>
        <taxon>Endopterygota</taxon>
        <taxon>Coleoptera</taxon>
        <taxon>Polyphaga</taxon>
        <taxon>Cucujiformia</taxon>
        <taxon>Curculionidae</taxon>
        <taxon>Dryophthorinae</taxon>
        <taxon>Rhynchophorus</taxon>
    </lineage>
</organism>
<dbReference type="AlphaFoldDB" id="A0A834MAC7"/>
<comment type="subcellular location">
    <subcellularLocation>
        <location evidence="1">Membrane</location>
        <topology evidence="1">Multi-pass membrane protein</topology>
    </subcellularLocation>
</comment>